<evidence type="ECO:0000256" key="2">
    <source>
        <dbReference type="SAM" id="Phobius"/>
    </source>
</evidence>
<dbReference type="Proteomes" id="UP000280434">
    <property type="component" value="Unassembled WGS sequence"/>
</dbReference>
<dbReference type="InterPro" id="IPR007842">
    <property type="entry name" value="HEPN_dom"/>
</dbReference>
<dbReference type="RefSeq" id="WP_121278581.1">
    <property type="nucleotide sequence ID" value="NZ_RBZV01000005.1"/>
</dbReference>
<dbReference type="PANTHER" id="PTHR36565:SF1">
    <property type="entry name" value="UPF0332 PROTEIN TM_1000"/>
    <property type="match status" value="1"/>
</dbReference>
<dbReference type="InterPro" id="IPR052226">
    <property type="entry name" value="UPF0332_toxin"/>
</dbReference>
<name>A0A494XA29_9BURK</name>
<dbReference type="Gene3D" id="1.20.120.330">
    <property type="entry name" value="Nucleotidyltransferases domain 2"/>
    <property type="match status" value="1"/>
</dbReference>
<keyword evidence="2" id="KW-0472">Membrane</keyword>
<evidence type="ECO:0000259" key="3">
    <source>
        <dbReference type="Pfam" id="PF05168"/>
    </source>
</evidence>
<dbReference type="Pfam" id="PF05168">
    <property type="entry name" value="HEPN"/>
    <property type="match status" value="1"/>
</dbReference>
<gene>
    <name evidence="4" type="ORF">D7S89_15550</name>
</gene>
<feature type="transmembrane region" description="Helical" evidence="2">
    <location>
        <begin position="32"/>
        <end position="48"/>
    </location>
</feature>
<dbReference type="EMBL" id="RBZV01000005">
    <property type="protein sequence ID" value="RKP47637.1"/>
    <property type="molecule type" value="Genomic_DNA"/>
</dbReference>
<dbReference type="OrthoDB" id="8004574at2"/>
<accession>A0A494XA29</accession>
<dbReference type="AlphaFoldDB" id="A0A494XA29"/>
<evidence type="ECO:0000313" key="4">
    <source>
        <dbReference type="EMBL" id="RKP47637.1"/>
    </source>
</evidence>
<keyword evidence="5" id="KW-1185">Reference proteome</keyword>
<sequence>MPKHDRALAAAYLLLDSGDVEGACNRAYYAMFYAAYVALLAAGVSFSAESSLRKHSGLIAAFGLQLVKTNLVAPEFGSAINKVERLRRLADYTGETIADEDARWAVEQADAFVAMIRSTFMHP</sequence>
<protein>
    <submittedName>
        <fullName evidence="4">HEPN domain-containing protein</fullName>
    </submittedName>
</protein>
<organism evidence="4 5">
    <name type="scientific">Trinickia fusca</name>
    <dbReference type="NCBI Taxonomy" id="2419777"/>
    <lineage>
        <taxon>Bacteria</taxon>
        <taxon>Pseudomonadati</taxon>
        <taxon>Pseudomonadota</taxon>
        <taxon>Betaproteobacteria</taxon>
        <taxon>Burkholderiales</taxon>
        <taxon>Burkholderiaceae</taxon>
        <taxon>Trinickia</taxon>
    </lineage>
</organism>
<keyword evidence="2" id="KW-0812">Transmembrane</keyword>
<feature type="domain" description="HEPN" evidence="3">
    <location>
        <begin position="6"/>
        <end position="117"/>
    </location>
</feature>
<evidence type="ECO:0000313" key="5">
    <source>
        <dbReference type="Proteomes" id="UP000280434"/>
    </source>
</evidence>
<comment type="caution">
    <text evidence="4">The sequence shown here is derived from an EMBL/GenBank/DDBJ whole genome shotgun (WGS) entry which is preliminary data.</text>
</comment>
<evidence type="ECO:0000256" key="1">
    <source>
        <dbReference type="ARBA" id="ARBA00038248"/>
    </source>
</evidence>
<keyword evidence="2" id="KW-1133">Transmembrane helix</keyword>
<dbReference type="PANTHER" id="PTHR36565">
    <property type="entry name" value="UPF0332 PROTEIN TM_1000"/>
    <property type="match status" value="1"/>
</dbReference>
<comment type="similarity">
    <text evidence="1">Belongs to the UPF0332 family.</text>
</comment>
<reference evidence="4 5" key="1">
    <citation type="submission" date="2018-10" db="EMBL/GenBank/DDBJ databases">
        <title>Paraburkholderia sp. 7MK8-2, isolated from soil.</title>
        <authorList>
            <person name="Gao Z.-H."/>
            <person name="Qiu L.-H."/>
        </authorList>
    </citation>
    <scope>NUCLEOTIDE SEQUENCE [LARGE SCALE GENOMIC DNA]</scope>
    <source>
        <strain evidence="4 5">7MK8-2</strain>
    </source>
</reference>
<proteinExistence type="inferred from homology"/>